<comment type="activity regulation">
    <text evidence="17">Allosterically activated by ADP, AMP, or fructose 2,6-bisphosphate, and allosterically inhibited by ATP or citrate.</text>
</comment>
<dbReference type="Proteomes" id="UP000694569">
    <property type="component" value="Unplaced"/>
</dbReference>
<dbReference type="PRINTS" id="PR00476">
    <property type="entry name" value="PHFRCTKINASE"/>
</dbReference>
<dbReference type="HAMAP" id="MF_03184">
    <property type="entry name" value="Phosphofructokinase_I_E"/>
    <property type="match status" value="1"/>
</dbReference>
<feature type="binding site" description="in other chain" evidence="17">
    <location>
        <position position="307"/>
    </location>
    <ligand>
        <name>substrate</name>
        <note>ligand shared between dimeric partners</note>
    </ligand>
</feature>
<keyword evidence="5" id="KW-0597">Phosphoprotein</keyword>
<organism evidence="20 21">
    <name type="scientific">Leptobrachium leishanense</name>
    <name type="common">Leishan spiny toad</name>
    <dbReference type="NCBI Taxonomy" id="445787"/>
    <lineage>
        <taxon>Eukaryota</taxon>
        <taxon>Metazoa</taxon>
        <taxon>Chordata</taxon>
        <taxon>Craniata</taxon>
        <taxon>Vertebrata</taxon>
        <taxon>Euteleostomi</taxon>
        <taxon>Amphibia</taxon>
        <taxon>Batrachia</taxon>
        <taxon>Anura</taxon>
        <taxon>Pelobatoidea</taxon>
        <taxon>Megophryidae</taxon>
        <taxon>Leptobrachium</taxon>
    </lineage>
</organism>
<dbReference type="InterPro" id="IPR041914">
    <property type="entry name" value="PFK_vert-type"/>
</dbReference>
<comment type="function">
    <text evidence="15">Catalyzes the phosphorylation of D-fructose 6-phosphate to fructose 1,6-bisphosphate by ATP, the first committing step of glycolysis. Negatively regulates the phagocyte oxidative burst in response to bacterial infection by controlling cellular NADPH biosynthesis and NADPH oxidase-derived reactive oxygen species. Upon macrophage activation, drives the metabolic switch toward glycolysis, thus preventing glucose turnover that produces NADPH via pentose phosphate pathway.</text>
</comment>
<dbReference type="FunFam" id="3.40.50.460:FF:000003">
    <property type="entry name" value="ATP-dependent 6-phosphofructokinase"/>
    <property type="match status" value="1"/>
</dbReference>
<dbReference type="Gene3D" id="3.40.50.450">
    <property type="match status" value="2"/>
</dbReference>
<dbReference type="UniPathway" id="UPA00109">
    <property type="reaction ID" value="UER00182"/>
</dbReference>
<feature type="binding site" description="in other chain" evidence="17">
    <location>
        <position position="513"/>
    </location>
    <ligand>
        <name>beta-D-fructose 2,6-bisphosphate</name>
        <dbReference type="ChEBI" id="CHEBI:58579"/>
        <note>allosteric activator; ligand shared between dimeric partners</note>
    </ligand>
</feature>
<evidence type="ECO:0000259" key="19">
    <source>
        <dbReference type="Pfam" id="PF00365"/>
    </source>
</evidence>
<feature type="binding site" evidence="17">
    <location>
        <position position="162"/>
    </location>
    <ligand>
        <name>Mg(2+)</name>
        <dbReference type="ChEBI" id="CHEBI:18420"/>
        <note>catalytic</note>
    </ligand>
</feature>
<feature type="binding site" description="in other chain" evidence="17">
    <location>
        <begin position="341"/>
        <end position="344"/>
    </location>
    <ligand>
        <name>substrate</name>
        <note>ligand shared between dimeric partners</note>
    </ligand>
</feature>
<feature type="binding site" description="in other chain" evidence="17">
    <location>
        <begin position="703"/>
        <end position="706"/>
    </location>
    <ligand>
        <name>beta-D-fructose 2,6-bisphosphate</name>
        <dbReference type="ChEBI" id="CHEBI:58579"/>
        <note>allosteric activator; ligand shared between dimeric partners</note>
    </ligand>
</feature>
<dbReference type="PROSITE" id="PS00433">
    <property type="entry name" value="PHOSPHOFRUCTOKINASE"/>
    <property type="match status" value="2"/>
</dbReference>
<dbReference type="GO" id="GO:0042802">
    <property type="term" value="F:identical protein binding"/>
    <property type="evidence" value="ECO:0007669"/>
    <property type="project" value="TreeGrafter"/>
</dbReference>
<keyword evidence="9 17" id="KW-0418">Kinase</keyword>
<keyword evidence="3 17" id="KW-0963">Cytoplasm</keyword>
<feature type="binding site" description="in other chain" evidence="17">
    <location>
        <position position="777"/>
    </location>
    <ligand>
        <name>beta-D-fructose 2,6-bisphosphate</name>
        <dbReference type="ChEBI" id="CHEBI:58579"/>
        <note>allosteric activator; ligand shared between dimeric partners</note>
    </ligand>
</feature>
<dbReference type="GO" id="GO:0046872">
    <property type="term" value="F:metal ion binding"/>
    <property type="evidence" value="ECO:0007669"/>
    <property type="project" value="UniProtKB-KW"/>
</dbReference>
<keyword evidence="13 17" id="KW-0324">Glycolysis</keyword>
<dbReference type="GO" id="GO:0070095">
    <property type="term" value="F:fructose-6-phosphate binding"/>
    <property type="evidence" value="ECO:0007669"/>
    <property type="project" value="TreeGrafter"/>
</dbReference>
<dbReference type="PANTHER" id="PTHR13697:SF14">
    <property type="entry name" value="ATP-DEPENDENT 6-PHOSPHOFRUCTOKINASE, LIVER TYPE"/>
    <property type="match status" value="1"/>
</dbReference>
<feature type="binding site" description="in other chain" evidence="17">
    <location>
        <position position="671"/>
    </location>
    <ligand>
        <name>beta-D-fructose 2,6-bisphosphate</name>
        <dbReference type="ChEBI" id="CHEBI:58579"/>
        <note>allosteric activator; ligand shared between dimeric partners</note>
    </ligand>
</feature>
<evidence type="ECO:0000256" key="10">
    <source>
        <dbReference type="ARBA" id="ARBA00022840"/>
    </source>
</evidence>
<feature type="binding site" evidence="17">
    <location>
        <position position="335"/>
    </location>
    <ligand>
        <name>substrate</name>
        <note>ligand shared between dimeric partners</note>
    </ligand>
</feature>
<name>A0A8C5Q6R2_9ANUR</name>
<keyword evidence="7 17" id="KW-0479">Metal-binding</keyword>
<evidence type="ECO:0000256" key="18">
    <source>
        <dbReference type="PIRNR" id="PIRNR000533"/>
    </source>
</evidence>
<feature type="active site" description="Proton acceptor" evidence="17">
    <location>
        <position position="209"/>
    </location>
</feature>
<evidence type="ECO:0000256" key="3">
    <source>
        <dbReference type="ARBA" id="ARBA00022490"/>
    </source>
</evidence>
<evidence type="ECO:0000256" key="9">
    <source>
        <dbReference type="ARBA" id="ARBA00022777"/>
    </source>
</evidence>
<evidence type="ECO:0000256" key="8">
    <source>
        <dbReference type="ARBA" id="ARBA00022741"/>
    </source>
</evidence>
<reference evidence="20" key="1">
    <citation type="submission" date="2025-08" db="UniProtKB">
        <authorList>
            <consortium name="Ensembl"/>
        </authorList>
    </citation>
    <scope>IDENTIFICATION</scope>
</reference>
<dbReference type="Pfam" id="PF00365">
    <property type="entry name" value="PFK"/>
    <property type="match status" value="2"/>
</dbReference>
<feature type="binding site" description="in other chain" evidence="17">
    <location>
        <begin position="615"/>
        <end position="617"/>
    </location>
    <ligand>
        <name>beta-D-fructose 2,6-bisphosphate</name>
        <dbReference type="ChEBI" id="CHEBI:58579"/>
        <note>allosteric activator; ligand shared between dimeric partners</note>
    </ligand>
</feature>
<gene>
    <name evidence="20" type="primary">PFKL</name>
</gene>
<evidence type="ECO:0000256" key="1">
    <source>
        <dbReference type="ARBA" id="ARBA00001946"/>
    </source>
</evidence>
<evidence type="ECO:0000256" key="16">
    <source>
        <dbReference type="ARBA" id="ARBA00048070"/>
    </source>
</evidence>
<evidence type="ECO:0000256" key="6">
    <source>
        <dbReference type="ARBA" id="ARBA00022679"/>
    </source>
</evidence>
<dbReference type="OrthoDB" id="537915at2759"/>
<dbReference type="EC" id="2.7.1.11" evidence="17"/>
<comment type="catalytic activity">
    <reaction evidence="16 17 18">
        <text>beta-D-fructose 6-phosphate + ATP = beta-D-fructose 1,6-bisphosphate + ADP + H(+)</text>
        <dbReference type="Rhea" id="RHEA:16109"/>
        <dbReference type="ChEBI" id="CHEBI:15378"/>
        <dbReference type="ChEBI" id="CHEBI:30616"/>
        <dbReference type="ChEBI" id="CHEBI:32966"/>
        <dbReference type="ChEBI" id="CHEBI:57634"/>
        <dbReference type="ChEBI" id="CHEBI:456216"/>
        <dbReference type="EC" id="2.7.1.11"/>
    </reaction>
</comment>
<evidence type="ECO:0000256" key="13">
    <source>
        <dbReference type="ARBA" id="ARBA00023152"/>
    </source>
</evidence>
<feature type="binding site" evidence="17">
    <location>
        <position position="608"/>
    </location>
    <ligand>
        <name>beta-D-fructose 2,6-bisphosphate</name>
        <dbReference type="ChEBI" id="CHEBI:58579"/>
        <note>allosteric activator; ligand shared between dimeric partners</note>
    </ligand>
</feature>
<dbReference type="GO" id="GO:0005524">
    <property type="term" value="F:ATP binding"/>
    <property type="evidence" value="ECO:0007669"/>
    <property type="project" value="UniProtKB-KW"/>
</dbReference>
<dbReference type="CDD" id="cd00764">
    <property type="entry name" value="Eukaryotic_PFK"/>
    <property type="match status" value="1"/>
</dbReference>
<comment type="similarity">
    <text evidence="18">Belongs to the phosphofructokinase type A (PFKA) family. ATP-dependent PFK group I subfamily. Eukaryotic two domain clade "E" sub-subfamily.</text>
</comment>
<feature type="binding site" description="in other chain" evidence="17">
    <location>
        <begin position="207"/>
        <end position="209"/>
    </location>
    <ligand>
        <name>substrate</name>
        <note>ligand shared between dimeric partners</note>
    </ligand>
</feature>
<dbReference type="GO" id="GO:0061621">
    <property type="term" value="P:canonical glycolysis"/>
    <property type="evidence" value="ECO:0007669"/>
    <property type="project" value="TreeGrafter"/>
</dbReference>
<dbReference type="GO" id="GO:0016208">
    <property type="term" value="F:AMP binding"/>
    <property type="evidence" value="ECO:0007669"/>
    <property type="project" value="TreeGrafter"/>
</dbReference>
<dbReference type="FunFam" id="3.40.50.460:FF:000001">
    <property type="entry name" value="ATP-dependent 6-phosphofructokinase"/>
    <property type="match status" value="1"/>
</dbReference>
<dbReference type="InterPro" id="IPR022953">
    <property type="entry name" value="ATP_PFK"/>
</dbReference>
<keyword evidence="12" id="KW-0007">Acetylation</keyword>
<feature type="binding site" description="in other chain" evidence="17">
    <location>
        <begin position="570"/>
        <end position="574"/>
    </location>
    <ligand>
        <name>beta-D-fructose 2,6-bisphosphate</name>
        <dbReference type="ChEBI" id="CHEBI:58579"/>
        <note>allosteric activator; ligand shared between dimeric partners</note>
    </ligand>
</feature>
<keyword evidence="21" id="KW-1185">Reference proteome</keyword>
<feature type="domain" description="Phosphofructokinase" evidence="19">
    <location>
        <begin position="61"/>
        <end position="366"/>
    </location>
</feature>
<comment type="caution">
    <text evidence="17">Lacks conserved residue(s) required for the propagation of feature annotation.</text>
</comment>
<feature type="binding site" description="in other chain" evidence="17">
    <location>
        <begin position="251"/>
        <end position="253"/>
    </location>
    <ligand>
        <name>substrate</name>
        <note>ligand shared between dimeric partners</note>
    </ligand>
</feature>
<evidence type="ECO:0000256" key="5">
    <source>
        <dbReference type="ARBA" id="ARBA00022553"/>
    </source>
</evidence>
<dbReference type="GO" id="GO:0005945">
    <property type="term" value="C:6-phosphofructokinase complex"/>
    <property type="evidence" value="ECO:0007669"/>
    <property type="project" value="TreeGrafter"/>
</dbReference>
<evidence type="ECO:0000256" key="7">
    <source>
        <dbReference type="ARBA" id="ARBA00022723"/>
    </source>
</evidence>
<dbReference type="GO" id="GO:0030388">
    <property type="term" value="P:fructose 1,6-bisphosphate metabolic process"/>
    <property type="evidence" value="ECO:0007669"/>
    <property type="project" value="TreeGrafter"/>
</dbReference>
<dbReference type="InterPro" id="IPR015912">
    <property type="entry name" value="Phosphofructokinase_CS"/>
</dbReference>
<evidence type="ECO:0000313" key="21">
    <source>
        <dbReference type="Proteomes" id="UP000694569"/>
    </source>
</evidence>
<dbReference type="GO" id="GO:0006002">
    <property type="term" value="P:fructose 6-phosphate metabolic process"/>
    <property type="evidence" value="ECO:0007669"/>
    <property type="project" value="InterPro"/>
</dbReference>
<comment type="subunit">
    <text evidence="17">Homo- and heterotetramers.</text>
</comment>
<evidence type="ECO:0000313" key="20">
    <source>
        <dbReference type="Ensembl" id="ENSLLEP00000033330.1"/>
    </source>
</evidence>
<sequence length="823" mass="90091">MAAWLRMATIFLPESPSLMQRAPGGTWEHSEVAEPPGTHCCRKMSAPDLEKLRMSGIGKAIAVLTSGGDAQGMNAAVRAVTRMGIYVGAKVFLIYEGYEGLVDGGDCIKEANWLSVSNIIQLGGTIIGSARCKAFTTREGRLAAAHNLVQHGITNLCVIGGDGSLTGANIFQKEWNGLLEDLVKEEKITEDVAQLYSHLNIVGLVGSIDNDFCGTDMTIGTDSALHRIMEVIDAITTTAQSHQRTFVLEVMGRHCGYLALVSALASGADWLFIPESPPEDGWEDFMCARLGETRSRGSRLNIIIIAEGAIDRHGQLISSNYVKDLVVQRLGFDTRVTVLGHVQRGGTPSAFDRVLSSKMGMEAVIALMEATPETPACVVSLSGNQSVRLPLMECVQVTKDVQIAMDGKKFDEAIQLRGRSFENNWNIYKLLAHQKPAEHKSNFGLAILNVGAPAAGMNAAVRSAVRVGICHGHTVYMVNDGFEGLAKGQIKEVSWFDVAGWLGRGGSMLGTKRTLPKTCMIAIVENIRKYNIHALLVIGGFEAYEGVLQLVEARGQYEELCIVMCVIPATISNNVPGTDFSIGSDTAVNAAMESCDRIKQSASGTKRRVFIVETMGGYCGYLATATAIAVGADAAYIWEDKFNIHDLKSNVEHLTDKMKTDIQRGLVLRNEKCHDYYTTEFLHNLYSAEGKGIFDCRTNVLGHLQQGGAPTAFDRNYGTKLGVKAVQWITDQLRDSYRRGRVFANSEETASVIGLKKKVVAFTSVSELKKVTDFEHRMPKDQWWLNLLLMLKMLANYQISLTQYVKGKIEHVTRRTLSIEKGF</sequence>
<evidence type="ECO:0000256" key="11">
    <source>
        <dbReference type="ARBA" id="ARBA00022842"/>
    </source>
</evidence>
<dbReference type="NCBIfam" id="TIGR02478">
    <property type="entry name" value="6PF1K_euk"/>
    <property type="match status" value="1"/>
</dbReference>
<dbReference type="PIRSF" id="PIRSF000533">
    <property type="entry name" value="ATP_PFK_euk"/>
    <property type="match status" value="1"/>
</dbReference>
<dbReference type="GeneTree" id="ENSGT00940000159292"/>
<keyword evidence="4 17" id="KW-0021">Allosteric enzyme</keyword>
<evidence type="ECO:0000256" key="12">
    <source>
        <dbReference type="ARBA" id="ARBA00022990"/>
    </source>
</evidence>
<dbReference type="InterPro" id="IPR035966">
    <property type="entry name" value="PKF_sf"/>
</dbReference>
<dbReference type="AlphaFoldDB" id="A0A8C5Q6R2"/>
<feature type="region of interest" description="N-terminal catalytic PFK domain 1" evidence="17">
    <location>
        <begin position="1"/>
        <end position="433"/>
    </location>
</feature>
<proteinExistence type="inferred from homology"/>
<keyword evidence="6 17" id="KW-0808">Transferase</keyword>
<keyword evidence="10 17" id="KW-0067">ATP-binding</keyword>
<feature type="binding site" evidence="17">
    <location>
        <begin position="131"/>
        <end position="132"/>
    </location>
    <ligand>
        <name>ATP</name>
        <dbReference type="ChEBI" id="CHEBI:30616"/>
    </ligand>
</feature>
<evidence type="ECO:0000256" key="2">
    <source>
        <dbReference type="ARBA" id="ARBA00004679"/>
    </source>
</evidence>
<feature type="binding site" evidence="17">
    <location>
        <position position="68"/>
    </location>
    <ligand>
        <name>ATP</name>
        <dbReference type="ChEBI" id="CHEBI:30616"/>
    </ligand>
</feature>
<keyword evidence="8 17" id="KW-0547">Nucleotide-binding</keyword>
<feature type="region of interest" description="C-terminal regulatory PFK domain 2" evidence="17">
    <location>
        <begin position="444"/>
        <end position="823"/>
    </location>
</feature>
<dbReference type="InterPro" id="IPR009161">
    <property type="entry name" value="6-Pfructokinase_euk"/>
</dbReference>
<dbReference type="GO" id="GO:0016020">
    <property type="term" value="C:membrane"/>
    <property type="evidence" value="ECO:0007669"/>
    <property type="project" value="TreeGrafter"/>
</dbReference>
<keyword evidence="11 17" id="KW-0460">Magnesium</keyword>
<feature type="binding site" evidence="17">
    <location>
        <begin position="161"/>
        <end position="164"/>
    </location>
    <ligand>
        <name>ATP</name>
        <dbReference type="ChEBI" id="CHEBI:30616"/>
    </ligand>
</feature>
<reference evidence="20" key="2">
    <citation type="submission" date="2025-09" db="UniProtKB">
        <authorList>
            <consortium name="Ensembl"/>
        </authorList>
    </citation>
    <scope>IDENTIFICATION</scope>
</reference>
<evidence type="ECO:0000256" key="4">
    <source>
        <dbReference type="ARBA" id="ARBA00022533"/>
    </source>
</evidence>
<feature type="domain" description="Phosphofructokinase" evidence="19">
    <location>
        <begin position="445"/>
        <end position="729"/>
    </location>
</feature>
<evidence type="ECO:0000256" key="14">
    <source>
        <dbReference type="ARBA" id="ARBA00023180"/>
    </source>
</evidence>
<dbReference type="SUPFAM" id="SSF53784">
    <property type="entry name" value="Phosphofructokinase"/>
    <property type="match status" value="2"/>
</dbReference>
<comment type="similarity">
    <text evidence="17">Belongs to the phosphofructokinase type A (PFKA) family. ATP-dependent PFK group I subfamily. Eukaryotic two domain clade 'E' sub-subfamily.</text>
</comment>
<dbReference type="PANTHER" id="PTHR13697">
    <property type="entry name" value="PHOSPHOFRUCTOKINASE"/>
    <property type="match status" value="1"/>
</dbReference>
<evidence type="ECO:0000256" key="15">
    <source>
        <dbReference type="ARBA" id="ARBA00045436"/>
    </source>
</evidence>
<dbReference type="InterPro" id="IPR000023">
    <property type="entry name" value="Phosphofructokinase_dom"/>
</dbReference>
<dbReference type="Gene3D" id="3.40.50.460">
    <property type="entry name" value="Phosphofructokinase domain"/>
    <property type="match status" value="2"/>
</dbReference>
<dbReference type="Ensembl" id="ENSLLET00000034602.1">
    <property type="protein sequence ID" value="ENSLLEP00000033330.1"/>
    <property type="gene ID" value="ENSLLEG00000021027.1"/>
</dbReference>
<accession>A0A8C5Q6R2</accession>
<comment type="cofactor">
    <cofactor evidence="1 17">
        <name>Mg(2+)</name>
        <dbReference type="ChEBI" id="CHEBI:18420"/>
    </cofactor>
</comment>
<dbReference type="FunFam" id="3.40.50.450:FF:000043">
    <property type="entry name" value="ATP-dependent 6-phosphofructokinase, platelet type"/>
    <property type="match status" value="1"/>
</dbReference>
<comment type="subcellular location">
    <subcellularLocation>
        <location evidence="17">Cytoplasm</location>
    </subcellularLocation>
</comment>
<dbReference type="GO" id="GO:0048029">
    <property type="term" value="F:monosaccharide binding"/>
    <property type="evidence" value="ECO:0007669"/>
    <property type="project" value="TreeGrafter"/>
</dbReference>
<feature type="binding site" evidence="17">
    <location>
        <position position="697"/>
    </location>
    <ligand>
        <name>beta-D-fructose 2,6-bisphosphate</name>
        <dbReference type="ChEBI" id="CHEBI:58579"/>
        <note>allosteric activator; ligand shared between dimeric partners</note>
    </ligand>
</feature>
<feature type="binding site" evidence="17">
    <location>
        <position position="244"/>
    </location>
    <ligand>
        <name>substrate</name>
        <note>ligand shared between dimeric partners</note>
    </ligand>
</feature>
<comment type="pathway">
    <text evidence="2 17 18">Carbohydrate degradation; glycolysis; D-glyceraldehyde 3-phosphate and glycerone phosphate from D-glucose: step 3/4.</text>
</comment>
<keyword evidence="14" id="KW-0325">Glycoprotein</keyword>
<dbReference type="GO" id="GO:0003872">
    <property type="term" value="F:6-phosphofructokinase activity"/>
    <property type="evidence" value="ECO:0007669"/>
    <property type="project" value="UniProtKB-UniRule"/>
</dbReference>
<protein>
    <recommendedName>
        <fullName evidence="17">ATP-dependent 6-phosphofructokinase</fullName>
        <shortName evidence="17">ATP-PFK</shortName>
        <shortName evidence="17">Phosphofructokinase</shortName>
        <ecNumber evidence="17">2.7.1.11</ecNumber>
    </recommendedName>
    <alternativeName>
        <fullName evidence="17">Phosphohexokinase</fullName>
    </alternativeName>
</protein>
<evidence type="ECO:0000256" key="17">
    <source>
        <dbReference type="HAMAP-Rule" id="MF_03184"/>
    </source>
</evidence>